<dbReference type="Proteomes" id="UP000647491">
    <property type="component" value="Unassembled WGS sequence"/>
</dbReference>
<dbReference type="PANTHER" id="PTHR36450">
    <property type="entry name" value="THIOREDOXIN"/>
    <property type="match status" value="1"/>
</dbReference>
<dbReference type="Pfam" id="PF13192">
    <property type="entry name" value="Thioredoxin_3"/>
    <property type="match status" value="1"/>
</dbReference>
<dbReference type="PANTHER" id="PTHR36450:SF1">
    <property type="entry name" value="THIOREDOXIN"/>
    <property type="match status" value="1"/>
</dbReference>
<dbReference type="Gene3D" id="3.40.30.10">
    <property type="entry name" value="Glutaredoxin"/>
    <property type="match status" value="1"/>
</dbReference>
<protein>
    <submittedName>
        <fullName evidence="2">TM0996/MTH895 family glutaredoxin-like protein</fullName>
    </submittedName>
</protein>
<dbReference type="EMBL" id="JACRTJ010000011">
    <property type="protein sequence ID" value="MBC8598535.1"/>
    <property type="molecule type" value="Genomic_DNA"/>
</dbReference>
<dbReference type="NCBIfam" id="TIGR00412">
    <property type="entry name" value="redox_disulf_2"/>
    <property type="match status" value="1"/>
</dbReference>
<dbReference type="PIRSF" id="PIRSF037031">
    <property type="entry name" value="Redox_disulphide_2"/>
    <property type="match status" value="1"/>
</dbReference>
<gene>
    <name evidence="2" type="ORF">H8708_04700</name>
</gene>
<organism evidence="2 3">
    <name type="scientific">Enterocloster hominis</name>
    <name type="common">ex Liu et al. 2021</name>
    <dbReference type="NCBI Taxonomy" id="2763663"/>
    <lineage>
        <taxon>Bacteria</taxon>
        <taxon>Bacillati</taxon>
        <taxon>Bacillota</taxon>
        <taxon>Clostridia</taxon>
        <taxon>Lachnospirales</taxon>
        <taxon>Lachnospiraceae</taxon>
        <taxon>Enterocloster</taxon>
    </lineage>
</organism>
<evidence type="ECO:0000313" key="2">
    <source>
        <dbReference type="EMBL" id="MBC8598535.1"/>
    </source>
</evidence>
<sequence>MVIKVIGMGCENCDKLYENVMEAVKETGSDAVVEKVGDLMEIVKLGVMAAPSLMIDGKLVIAGRTAKTSEIVRLLKK</sequence>
<dbReference type="InterPro" id="IPR005243">
    <property type="entry name" value="THIRX-like_proc"/>
</dbReference>
<comment type="caution">
    <text evidence="2">The sequence shown here is derived from an EMBL/GenBank/DDBJ whole genome shotgun (WGS) entry which is preliminary data.</text>
</comment>
<proteinExistence type="predicted"/>
<accession>A0ABR7NQZ3</accession>
<evidence type="ECO:0000313" key="3">
    <source>
        <dbReference type="Proteomes" id="UP000647491"/>
    </source>
</evidence>
<evidence type="ECO:0000259" key="1">
    <source>
        <dbReference type="Pfam" id="PF13192"/>
    </source>
</evidence>
<dbReference type="InterPro" id="IPR036249">
    <property type="entry name" value="Thioredoxin-like_sf"/>
</dbReference>
<dbReference type="SUPFAM" id="SSF52833">
    <property type="entry name" value="Thioredoxin-like"/>
    <property type="match status" value="1"/>
</dbReference>
<dbReference type="RefSeq" id="WP_022273437.1">
    <property type="nucleotide sequence ID" value="NZ_JACRTJ010000011.1"/>
</dbReference>
<name>A0ABR7NQZ3_9FIRM</name>
<reference evidence="2 3" key="1">
    <citation type="submission" date="2020-08" db="EMBL/GenBank/DDBJ databases">
        <title>Genome public.</title>
        <authorList>
            <person name="Liu C."/>
            <person name="Sun Q."/>
        </authorList>
    </citation>
    <scope>NUCLEOTIDE SEQUENCE [LARGE SCALE GENOMIC DNA]</scope>
    <source>
        <strain evidence="2 3">BX10</strain>
    </source>
</reference>
<dbReference type="InterPro" id="IPR012336">
    <property type="entry name" value="Thioredoxin-like_fold"/>
</dbReference>
<keyword evidence="3" id="KW-1185">Reference proteome</keyword>
<feature type="domain" description="Thioredoxin-like fold" evidence="1">
    <location>
        <begin position="1"/>
        <end position="76"/>
    </location>
</feature>